<sequence length="486" mass="51030">MRSAHRSLLSAYLATGLTTGIAVTGAGLIAAPAPDTRTLGVLLSSVESALGDGTALVMGASFVATPSQGWLDAFDKLYLAPHGFTGDSTAITTPESLYPFTFPFSMTFDNSTAQGQQIIEDAIKARIAAGGVSPTNPVVVSGYSQSSTIDSLLMAHLEKDGVNPADVHFVMLGDPNNPNGGLLERFAIPAGSTPDATHLGLTFSGATPSDVSPTDIYTYEYDGFADFPKYPLNFLSDLNAYLGIVFNHIAYLGLTPDQVANAIQLPTSAADSLTNYFMIESPSLPLLDLVRLIPFIGNPISNLLQPDLSVLVNLGYGSIDHGWSPGDADVPTVMGLFPDQSVMDQVPDALAKGLVQGVQDAWKTLMDPTNYQLISPETMTDVLGPLLNSATAAFNLDGTPTEISDYLSTFLSGAENWFTQGFQELSLTHTGLPPVDMASTLLLTLPQIALQLFESPAGQADPLTALGESVAALVGLSPLMLVGALL</sequence>
<evidence type="ECO:0000313" key="2">
    <source>
        <dbReference type="EMBL" id="MBS9535875.1"/>
    </source>
</evidence>
<feature type="domain" description="PE-PPE" evidence="1">
    <location>
        <begin position="88"/>
        <end position="316"/>
    </location>
</feature>
<organism evidence="2 3">
    <name type="scientific">Mycolicibacter acidiphilus</name>
    <dbReference type="NCBI Taxonomy" id="2835306"/>
    <lineage>
        <taxon>Bacteria</taxon>
        <taxon>Bacillati</taxon>
        <taxon>Actinomycetota</taxon>
        <taxon>Actinomycetes</taxon>
        <taxon>Mycobacteriales</taxon>
        <taxon>Mycobacteriaceae</taxon>
        <taxon>Mycolicibacter</taxon>
    </lineage>
</organism>
<dbReference type="EMBL" id="JAHCLR010000063">
    <property type="protein sequence ID" value="MBS9535875.1"/>
    <property type="molecule type" value="Genomic_DNA"/>
</dbReference>
<proteinExistence type="predicted"/>
<dbReference type="InterPro" id="IPR013228">
    <property type="entry name" value="PE-PPE_C"/>
</dbReference>
<protein>
    <submittedName>
        <fullName evidence="2">PE-PPE domain-containing protein</fullName>
    </submittedName>
</protein>
<reference evidence="2 3" key="1">
    <citation type="submission" date="2021-05" db="EMBL/GenBank/DDBJ databases">
        <title>Mycobacterium acidophilum sp. nov., an extremely acid-tolerant member of the genus Mycobacterium.</title>
        <authorList>
            <person name="Xia J."/>
        </authorList>
    </citation>
    <scope>NUCLEOTIDE SEQUENCE [LARGE SCALE GENOMIC DNA]</scope>
    <source>
        <strain evidence="2 3">M1</strain>
    </source>
</reference>
<accession>A0ABS5RNI7</accession>
<dbReference type="Proteomes" id="UP001519535">
    <property type="component" value="Unassembled WGS sequence"/>
</dbReference>
<dbReference type="InterPro" id="IPR029058">
    <property type="entry name" value="AB_hydrolase_fold"/>
</dbReference>
<dbReference type="Gene3D" id="3.40.50.1820">
    <property type="entry name" value="alpha/beta hydrolase"/>
    <property type="match status" value="1"/>
</dbReference>
<gene>
    <name evidence="2" type="ORF">KIH27_20020</name>
</gene>
<dbReference type="Pfam" id="PF08237">
    <property type="entry name" value="PE-PPE"/>
    <property type="match status" value="1"/>
</dbReference>
<comment type="caution">
    <text evidence="2">The sequence shown here is derived from an EMBL/GenBank/DDBJ whole genome shotgun (WGS) entry which is preliminary data.</text>
</comment>
<evidence type="ECO:0000313" key="3">
    <source>
        <dbReference type="Proteomes" id="UP001519535"/>
    </source>
</evidence>
<name>A0ABS5RNI7_9MYCO</name>
<keyword evidence="3" id="KW-1185">Reference proteome</keyword>
<evidence type="ECO:0000259" key="1">
    <source>
        <dbReference type="Pfam" id="PF08237"/>
    </source>
</evidence>
<dbReference type="RefSeq" id="WP_214094724.1">
    <property type="nucleotide sequence ID" value="NZ_JAHCLR010000063.1"/>
</dbReference>
<dbReference type="SUPFAM" id="SSF53474">
    <property type="entry name" value="alpha/beta-Hydrolases"/>
    <property type="match status" value="1"/>
</dbReference>